<sequence>MCLRKKIAFVVFYQKQNIYSFNALIAAIETAHKLDEIEIYFIRGYENLYNDLERISESYGKSY</sequence>
<evidence type="ECO:0000313" key="1">
    <source>
        <dbReference type="EMBL" id="GAG98948.1"/>
    </source>
</evidence>
<accession>X1CS98</accession>
<organism evidence="1">
    <name type="scientific">marine sediment metagenome</name>
    <dbReference type="NCBI Taxonomy" id="412755"/>
    <lineage>
        <taxon>unclassified sequences</taxon>
        <taxon>metagenomes</taxon>
        <taxon>ecological metagenomes</taxon>
    </lineage>
</organism>
<protein>
    <submittedName>
        <fullName evidence="1">Uncharacterized protein</fullName>
    </submittedName>
</protein>
<name>X1CS98_9ZZZZ</name>
<comment type="caution">
    <text evidence="1">The sequence shown here is derived from an EMBL/GenBank/DDBJ whole genome shotgun (WGS) entry which is preliminary data.</text>
</comment>
<dbReference type="AlphaFoldDB" id="X1CS98"/>
<dbReference type="EMBL" id="BART01025278">
    <property type="protein sequence ID" value="GAG98948.1"/>
    <property type="molecule type" value="Genomic_DNA"/>
</dbReference>
<gene>
    <name evidence="1" type="ORF">S01H4_45416</name>
</gene>
<reference evidence="1" key="1">
    <citation type="journal article" date="2014" name="Front. Microbiol.">
        <title>High frequency of phylogenetically diverse reductive dehalogenase-homologous genes in deep subseafloor sedimentary metagenomes.</title>
        <authorList>
            <person name="Kawai M."/>
            <person name="Futagami T."/>
            <person name="Toyoda A."/>
            <person name="Takaki Y."/>
            <person name="Nishi S."/>
            <person name="Hori S."/>
            <person name="Arai W."/>
            <person name="Tsubouchi T."/>
            <person name="Morono Y."/>
            <person name="Uchiyama I."/>
            <person name="Ito T."/>
            <person name="Fujiyama A."/>
            <person name="Inagaki F."/>
            <person name="Takami H."/>
        </authorList>
    </citation>
    <scope>NUCLEOTIDE SEQUENCE</scope>
    <source>
        <strain evidence="1">Expedition CK06-06</strain>
    </source>
</reference>
<proteinExistence type="predicted"/>